<protein>
    <submittedName>
        <fullName evidence="2">Uncharacterized protein</fullName>
    </submittedName>
</protein>
<keyword evidence="1" id="KW-0732">Signal</keyword>
<dbReference type="EMBL" id="CAJVRL010000081">
    <property type="protein sequence ID" value="CAG8958152.1"/>
    <property type="molecule type" value="Genomic_DNA"/>
</dbReference>
<reference evidence="2" key="1">
    <citation type="submission" date="2021-07" db="EMBL/GenBank/DDBJ databases">
        <authorList>
            <person name="Durling M."/>
        </authorList>
    </citation>
    <scope>NUCLEOTIDE SEQUENCE</scope>
</reference>
<organism evidence="2 3">
    <name type="scientific">Hymenoscyphus fraxineus</name>
    <dbReference type="NCBI Taxonomy" id="746836"/>
    <lineage>
        <taxon>Eukaryota</taxon>
        <taxon>Fungi</taxon>
        <taxon>Dikarya</taxon>
        <taxon>Ascomycota</taxon>
        <taxon>Pezizomycotina</taxon>
        <taxon>Leotiomycetes</taxon>
        <taxon>Helotiales</taxon>
        <taxon>Helotiaceae</taxon>
        <taxon>Hymenoscyphus</taxon>
    </lineage>
</organism>
<keyword evidence="3" id="KW-1185">Reference proteome</keyword>
<sequence length="61" mass="6692">MRFSMTQVFLTALAVFSVAEAQRCNTPDASNCGGCPPLNDRVCKSQDYRSQILVKMGTYGL</sequence>
<evidence type="ECO:0000313" key="3">
    <source>
        <dbReference type="Proteomes" id="UP000696280"/>
    </source>
</evidence>
<evidence type="ECO:0000256" key="1">
    <source>
        <dbReference type="SAM" id="SignalP"/>
    </source>
</evidence>
<name>A0A9N9L703_9HELO</name>
<proteinExistence type="predicted"/>
<gene>
    <name evidence="2" type="ORF">HYFRA_00000501</name>
</gene>
<dbReference type="Proteomes" id="UP000696280">
    <property type="component" value="Unassembled WGS sequence"/>
</dbReference>
<evidence type="ECO:0000313" key="2">
    <source>
        <dbReference type="EMBL" id="CAG8958152.1"/>
    </source>
</evidence>
<feature type="chain" id="PRO_5040355576" evidence="1">
    <location>
        <begin position="22"/>
        <end position="61"/>
    </location>
</feature>
<comment type="caution">
    <text evidence="2">The sequence shown here is derived from an EMBL/GenBank/DDBJ whole genome shotgun (WGS) entry which is preliminary data.</text>
</comment>
<feature type="signal peptide" evidence="1">
    <location>
        <begin position="1"/>
        <end position="21"/>
    </location>
</feature>
<dbReference type="AlphaFoldDB" id="A0A9N9L703"/>
<accession>A0A9N9L703</accession>